<dbReference type="InterPro" id="IPR018756">
    <property type="entry name" value="DUF2314"/>
</dbReference>
<dbReference type="Proteomes" id="UP000310249">
    <property type="component" value="Unassembled WGS sequence"/>
</dbReference>
<gene>
    <name evidence="3" type="ORF">CWB99_14275</name>
</gene>
<name>A0A5S3WLG7_9GAMM</name>
<feature type="domain" description="DUF2314" evidence="2">
    <location>
        <begin position="48"/>
        <end position="149"/>
    </location>
</feature>
<dbReference type="EMBL" id="PNCI01000031">
    <property type="protein sequence ID" value="TMP27618.1"/>
    <property type="molecule type" value="Genomic_DNA"/>
</dbReference>
<reference evidence="4" key="2">
    <citation type="submission" date="2019-06" db="EMBL/GenBank/DDBJ databases">
        <title>Co-occurence of chitin degradation, pigmentation and bioactivity in marine Pseudoalteromonas.</title>
        <authorList>
            <person name="Sonnenschein E.C."/>
            <person name="Bech P.K."/>
        </authorList>
    </citation>
    <scope>NUCLEOTIDE SEQUENCE [LARGE SCALE GENOMIC DNA]</scope>
    <source>
        <strain evidence="4">S2676</strain>
    </source>
</reference>
<evidence type="ECO:0000259" key="2">
    <source>
        <dbReference type="Pfam" id="PF10077"/>
    </source>
</evidence>
<protein>
    <recommendedName>
        <fullName evidence="2">DUF2314 domain-containing protein</fullName>
    </recommendedName>
</protein>
<keyword evidence="1" id="KW-0812">Transmembrane</keyword>
<dbReference type="OrthoDB" id="6288015at2"/>
<keyword evidence="1" id="KW-1133">Transmembrane helix</keyword>
<sequence>MSQLQGAGLMYWGLIVVFIVLAFWLHNRYSSSSEDYPALETDPNDPLLLQAVADAKASLEDFKKLYRQFPKDAFVKLDFESDCGVSEHLGAHVEGIKGDELSVFLVTPPVTHQGKVAHNYTCHFDDIEDWQITDKDGNIYGGFTQRAMFAIAEREGVELPPELQEMQAKYV</sequence>
<accession>A0A5S3WLG7</accession>
<evidence type="ECO:0000313" key="3">
    <source>
        <dbReference type="EMBL" id="TMP27618.1"/>
    </source>
</evidence>
<dbReference type="AlphaFoldDB" id="A0A5S3WLG7"/>
<reference evidence="3 4" key="1">
    <citation type="submission" date="2018-01" db="EMBL/GenBank/DDBJ databases">
        <authorList>
            <person name="Paulsen S."/>
            <person name="Gram L.K."/>
        </authorList>
    </citation>
    <scope>NUCLEOTIDE SEQUENCE [LARGE SCALE GENOMIC DNA]</scope>
    <source>
        <strain evidence="3 4">S2676</strain>
    </source>
</reference>
<evidence type="ECO:0000256" key="1">
    <source>
        <dbReference type="SAM" id="Phobius"/>
    </source>
</evidence>
<organism evidence="3 4">
    <name type="scientific">Pseudoalteromonas rubra</name>
    <dbReference type="NCBI Taxonomy" id="43658"/>
    <lineage>
        <taxon>Bacteria</taxon>
        <taxon>Pseudomonadati</taxon>
        <taxon>Pseudomonadota</taxon>
        <taxon>Gammaproteobacteria</taxon>
        <taxon>Alteromonadales</taxon>
        <taxon>Pseudoalteromonadaceae</taxon>
        <taxon>Pseudoalteromonas</taxon>
    </lineage>
</organism>
<keyword evidence="1" id="KW-0472">Membrane</keyword>
<evidence type="ECO:0000313" key="4">
    <source>
        <dbReference type="Proteomes" id="UP000310249"/>
    </source>
</evidence>
<dbReference type="Pfam" id="PF10077">
    <property type="entry name" value="DUF2314"/>
    <property type="match status" value="1"/>
</dbReference>
<proteinExistence type="predicted"/>
<comment type="caution">
    <text evidence="3">The sequence shown here is derived from an EMBL/GenBank/DDBJ whole genome shotgun (WGS) entry which is preliminary data.</text>
</comment>
<feature type="transmembrane region" description="Helical" evidence="1">
    <location>
        <begin position="6"/>
        <end position="25"/>
    </location>
</feature>